<sequence>MERVGRGVWGPFVHADNVFGHNPRPPLEHSIPRLRALEEAYERIGSYGD</sequence>
<keyword evidence="2" id="KW-1185">Reference proteome</keyword>
<reference evidence="1 2" key="1">
    <citation type="journal article" date="2016" name="Sci. Rep.">
        <title>The Dendrobium catenatum Lindl. genome sequence provides insights into polysaccharide synthase, floral development and adaptive evolution.</title>
        <authorList>
            <person name="Zhang G.Q."/>
            <person name="Xu Q."/>
            <person name="Bian C."/>
            <person name="Tsai W.C."/>
            <person name="Yeh C.M."/>
            <person name="Liu K.W."/>
            <person name="Yoshida K."/>
            <person name="Zhang L.S."/>
            <person name="Chang S.B."/>
            <person name="Chen F."/>
            <person name="Shi Y."/>
            <person name="Su Y.Y."/>
            <person name="Zhang Y.Q."/>
            <person name="Chen L.J."/>
            <person name="Yin Y."/>
            <person name="Lin M."/>
            <person name="Huang H."/>
            <person name="Deng H."/>
            <person name="Wang Z.W."/>
            <person name="Zhu S.L."/>
            <person name="Zhao X."/>
            <person name="Deng C."/>
            <person name="Niu S.C."/>
            <person name="Huang J."/>
            <person name="Wang M."/>
            <person name="Liu G.H."/>
            <person name="Yang H.J."/>
            <person name="Xiao X.J."/>
            <person name="Hsiao Y.Y."/>
            <person name="Wu W.L."/>
            <person name="Chen Y.Y."/>
            <person name="Mitsuda N."/>
            <person name="Ohme-Takagi M."/>
            <person name="Luo Y.B."/>
            <person name="Van de Peer Y."/>
            <person name="Liu Z.J."/>
        </authorList>
    </citation>
    <scope>NUCLEOTIDE SEQUENCE [LARGE SCALE GENOMIC DNA]</scope>
    <source>
        <tissue evidence="1">The whole plant</tissue>
    </source>
</reference>
<evidence type="ECO:0000313" key="1">
    <source>
        <dbReference type="EMBL" id="PKU67502.1"/>
    </source>
</evidence>
<gene>
    <name evidence="1" type="ORF">MA16_Dca016226</name>
</gene>
<name>A0A2I0VVS1_9ASPA</name>
<accession>A0A2I0VVS1</accession>
<reference evidence="1 2" key="2">
    <citation type="journal article" date="2017" name="Nature">
        <title>The Apostasia genome and the evolution of orchids.</title>
        <authorList>
            <person name="Zhang G.Q."/>
            <person name="Liu K.W."/>
            <person name="Li Z."/>
            <person name="Lohaus R."/>
            <person name="Hsiao Y.Y."/>
            <person name="Niu S.C."/>
            <person name="Wang J.Y."/>
            <person name="Lin Y.C."/>
            <person name="Xu Q."/>
            <person name="Chen L.J."/>
            <person name="Yoshida K."/>
            <person name="Fujiwara S."/>
            <person name="Wang Z.W."/>
            <person name="Zhang Y.Q."/>
            <person name="Mitsuda N."/>
            <person name="Wang M."/>
            <person name="Liu G.H."/>
            <person name="Pecoraro L."/>
            <person name="Huang H.X."/>
            <person name="Xiao X.J."/>
            <person name="Lin M."/>
            <person name="Wu X.Y."/>
            <person name="Wu W.L."/>
            <person name="Chen Y.Y."/>
            <person name="Chang S.B."/>
            <person name="Sakamoto S."/>
            <person name="Ohme-Takagi M."/>
            <person name="Yagi M."/>
            <person name="Zeng S.J."/>
            <person name="Shen C.Y."/>
            <person name="Yeh C.M."/>
            <person name="Luo Y.B."/>
            <person name="Tsai W.C."/>
            <person name="Van de Peer Y."/>
            <person name="Liu Z.J."/>
        </authorList>
    </citation>
    <scope>NUCLEOTIDE SEQUENCE [LARGE SCALE GENOMIC DNA]</scope>
    <source>
        <tissue evidence="1">The whole plant</tissue>
    </source>
</reference>
<protein>
    <submittedName>
        <fullName evidence="1">Uncharacterized protein</fullName>
    </submittedName>
</protein>
<evidence type="ECO:0000313" key="2">
    <source>
        <dbReference type="Proteomes" id="UP000233837"/>
    </source>
</evidence>
<dbReference type="AlphaFoldDB" id="A0A2I0VVS1"/>
<dbReference type="Proteomes" id="UP000233837">
    <property type="component" value="Unassembled WGS sequence"/>
</dbReference>
<dbReference type="EMBL" id="KZ503190">
    <property type="protein sequence ID" value="PKU67502.1"/>
    <property type="molecule type" value="Genomic_DNA"/>
</dbReference>
<proteinExistence type="predicted"/>
<organism evidence="1 2">
    <name type="scientific">Dendrobium catenatum</name>
    <dbReference type="NCBI Taxonomy" id="906689"/>
    <lineage>
        <taxon>Eukaryota</taxon>
        <taxon>Viridiplantae</taxon>
        <taxon>Streptophyta</taxon>
        <taxon>Embryophyta</taxon>
        <taxon>Tracheophyta</taxon>
        <taxon>Spermatophyta</taxon>
        <taxon>Magnoliopsida</taxon>
        <taxon>Liliopsida</taxon>
        <taxon>Asparagales</taxon>
        <taxon>Orchidaceae</taxon>
        <taxon>Epidendroideae</taxon>
        <taxon>Malaxideae</taxon>
        <taxon>Dendrobiinae</taxon>
        <taxon>Dendrobium</taxon>
    </lineage>
</organism>